<dbReference type="Proteomes" id="UP000009183">
    <property type="component" value="Unassembled WGS sequence, unordered"/>
</dbReference>
<dbReference type="PaxDb" id="29760-VIT_00s1256g00010.t01"/>
<protein>
    <submittedName>
        <fullName evidence="7">Uncharacterized protein</fullName>
    </submittedName>
</protein>
<dbReference type="OrthoDB" id="10254304at2759"/>
<evidence type="ECO:0000313" key="7">
    <source>
        <dbReference type="EMBL" id="CBI29564.3"/>
    </source>
</evidence>
<evidence type="ECO:0000256" key="6">
    <source>
        <dbReference type="SAM" id="SignalP"/>
    </source>
</evidence>
<keyword evidence="4" id="KW-0611">Plant defense</keyword>
<dbReference type="InParanoid" id="D7TGD9"/>
<dbReference type="PANTHER" id="PTHR33830:SF35">
    <property type="entry name" value="KNOTTIN SCORPION TOXIN-LIKE DOMAIN-CONTAINING PROTEIN"/>
    <property type="match status" value="1"/>
</dbReference>
<dbReference type="InterPro" id="IPR010851">
    <property type="entry name" value="DEFL"/>
</dbReference>
<keyword evidence="3" id="KW-0295">Fungicide</keyword>
<keyword evidence="5" id="KW-1015">Disulfide bond</keyword>
<comment type="similarity">
    <text evidence="1">Belongs to the DEFL family.</text>
</comment>
<dbReference type="HOGENOM" id="CLU_182511_1_0_1"/>
<dbReference type="EMBL" id="FN595841">
    <property type="protein sequence ID" value="CBI29564.3"/>
    <property type="molecule type" value="Genomic_DNA"/>
</dbReference>
<sequence length="72" mass="8029">MKLYSCILVLFLLISSGTQMKEVKAARCMEVLDPNGCILPSCKQRCLQEKNGNGVCVPNRNGGYECICYYNC</sequence>
<dbReference type="PANTHER" id="PTHR33830">
    <property type="entry name" value="DEFENSIN-LIKE PROTEIN 184-RELATED"/>
    <property type="match status" value="1"/>
</dbReference>
<evidence type="ECO:0000256" key="3">
    <source>
        <dbReference type="ARBA" id="ARBA00022577"/>
    </source>
</evidence>
<evidence type="ECO:0000256" key="4">
    <source>
        <dbReference type="ARBA" id="ARBA00022821"/>
    </source>
</evidence>
<evidence type="ECO:0000256" key="5">
    <source>
        <dbReference type="ARBA" id="ARBA00023157"/>
    </source>
</evidence>
<keyword evidence="6" id="KW-0732">Signal</keyword>
<feature type="chain" id="PRO_5003106260" evidence="6">
    <location>
        <begin position="21"/>
        <end position="72"/>
    </location>
</feature>
<keyword evidence="2" id="KW-0929">Antimicrobial</keyword>
<evidence type="ECO:0000256" key="2">
    <source>
        <dbReference type="ARBA" id="ARBA00022529"/>
    </source>
</evidence>
<accession>D7TGD9</accession>
<dbReference type="Pfam" id="PF07333">
    <property type="entry name" value="SLR1-BP"/>
    <property type="match status" value="1"/>
</dbReference>
<dbReference type="AlphaFoldDB" id="D7TGD9"/>
<gene>
    <name evidence="7" type="ORF">VIT_00s1256g00010</name>
</gene>
<organism evidence="7 8">
    <name type="scientific">Vitis vinifera</name>
    <name type="common">Grape</name>
    <dbReference type="NCBI Taxonomy" id="29760"/>
    <lineage>
        <taxon>Eukaryota</taxon>
        <taxon>Viridiplantae</taxon>
        <taxon>Streptophyta</taxon>
        <taxon>Embryophyta</taxon>
        <taxon>Tracheophyta</taxon>
        <taxon>Spermatophyta</taxon>
        <taxon>Magnoliopsida</taxon>
        <taxon>eudicotyledons</taxon>
        <taxon>Gunneridae</taxon>
        <taxon>Pentapetalae</taxon>
        <taxon>rosids</taxon>
        <taxon>Vitales</taxon>
        <taxon>Vitaceae</taxon>
        <taxon>Viteae</taxon>
        <taxon>Vitis</taxon>
    </lineage>
</organism>
<feature type="signal peptide" evidence="6">
    <location>
        <begin position="1"/>
        <end position="20"/>
    </location>
</feature>
<dbReference type="GO" id="GO:0031640">
    <property type="term" value="P:killing of cells of another organism"/>
    <property type="evidence" value="ECO:0007669"/>
    <property type="project" value="UniProtKB-KW"/>
</dbReference>
<keyword evidence="8" id="KW-1185">Reference proteome</keyword>
<reference evidence="8" key="1">
    <citation type="journal article" date="2007" name="Nature">
        <title>The grapevine genome sequence suggests ancestral hexaploidization in major angiosperm phyla.</title>
        <authorList>
            <consortium name="The French-Italian Public Consortium for Grapevine Genome Characterization."/>
            <person name="Jaillon O."/>
            <person name="Aury J.-M."/>
            <person name="Noel B."/>
            <person name="Policriti A."/>
            <person name="Clepet C."/>
            <person name="Casagrande A."/>
            <person name="Choisne N."/>
            <person name="Aubourg S."/>
            <person name="Vitulo N."/>
            <person name="Jubin C."/>
            <person name="Vezzi A."/>
            <person name="Legeai F."/>
            <person name="Hugueney P."/>
            <person name="Dasilva C."/>
            <person name="Horner D."/>
            <person name="Mica E."/>
            <person name="Jublot D."/>
            <person name="Poulain J."/>
            <person name="Bruyere C."/>
            <person name="Billault A."/>
            <person name="Segurens B."/>
            <person name="Gouyvenoux M."/>
            <person name="Ugarte E."/>
            <person name="Cattonaro F."/>
            <person name="Anthouard V."/>
            <person name="Vico V."/>
            <person name="Del Fabbro C."/>
            <person name="Alaux M."/>
            <person name="Di Gaspero G."/>
            <person name="Dumas V."/>
            <person name="Felice N."/>
            <person name="Paillard S."/>
            <person name="Juman I."/>
            <person name="Moroldo M."/>
            <person name="Scalabrin S."/>
            <person name="Canaguier A."/>
            <person name="Le Clainche I."/>
            <person name="Malacrida G."/>
            <person name="Durand E."/>
            <person name="Pesole G."/>
            <person name="Laucou V."/>
            <person name="Chatelet P."/>
            <person name="Merdinoglu D."/>
            <person name="Delledonne M."/>
            <person name="Pezzotti M."/>
            <person name="Lecharny A."/>
            <person name="Scarpelli C."/>
            <person name="Artiguenave F."/>
            <person name="Pe M.E."/>
            <person name="Valle G."/>
            <person name="Morgante M."/>
            <person name="Caboche M."/>
            <person name="Adam-Blondon A.-F."/>
            <person name="Weissenbach J."/>
            <person name="Quetier F."/>
            <person name="Wincker P."/>
        </authorList>
    </citation>
    <scope>NUCLEOTIDE SEQUENCE [LARGE SCALE GENOMIC DNA]</scope>
    <source>
        <strain evidence="8">cv. Pinot noir / PN40024</strain>
    </source>
</reference>
<dbReference type="OMA" id="ICTCVYN"/>
<proteinExistence type="inferred from homology"/>
<dbReference type="eggNOG" id="ENOG502SDIV">
    <property type="taxonomic scope" value="Eukaryota"/>
</dbReference>
<evidence type="ECO:0000256" key="1">
    <source>
        <dbReference type="ARBA" id="ARBA00006722"/>
    </source>
</evidence>
<name>D7TGD9_VITVI</name>
<evidence type="ECO:0000313" key="8">
    <source>
        <dbReference type="Proteomes" id="UP000009183"/>
    </source>
</evidence>
<dbReference type="GO" id="GO:0050832">
    <property type="term" value="P:defense response to fungus"/>
    <property type="evidence" value="ECO:0007669"/>
    <property type="project" value="UniProtKB-KW"/>
</dbReference>